<evidence type="ECO:0000313" key="3">
    <source>
        <dbReference type="Proteomes" id="UP000430120"/>
    </source>
</evidence>
<dbReference type="AlphaFoldDB" id="A0A643F7C1"/>
<dbReference type="EMBL" id="VZPB01000062">
    <property type="protein sequence ID" value="KAB0575672.1"/>
    <property type="molecule type" value="Genomic_DNA"/>
</dbReference>
<reference evidence="2 3" key="1">
    <citation type="submission" date="2019-09" db="EMBL/GenBank/DDBJ databases">
        <title>Draft genome sequences of 48 bacterial type strains from the CCUG.</title>
        <authorList>
            <person name="Tunovic T."/>
            <person name="Pineiro-Iglesias B."/>
            <person name="Unosson C."/>
            <person name="Inganas E."/>
            <person name="Ohlen M."/>
            <person name="Cardew S."/>
            <person name="Jensie-Markopoulos S."/>
            <person name="Salva-Serra F."/>
            <person name="Jaen-Luchoro D."/>
            <person name="Karlsson R."/>
            <person name="Svensson-Stadler L."/>
            <person name="Chun J."/>
            <person name="Moore E."/>
        </authorList>
    </citation>
    <scope>NUCLEOTIDE SEQUENCE [LARGE SCALE GENOMIC DNA]</scope>
    <source>
        <strain evidence="2 3">CCUG 30977</strain>
    </source>
</reference>
<dbReference type="OrthoDB" id="570199at2"/>
<dbReference type="Gene3D" id="3.40.1350.10">
    <property type="match status" value="1"/>
</dbReference>
<protein>
    <submittedName>
        <fullName evidence="2">DUF4268 domain-containing protein</fullName>
    </submittedName>
</protein>
<name>A0A643F7C1_IDEDE</name>
<evidence type="ECO:0000313" key="2">
    <source>
        <dbReference type="EMBL" id="KAB0575672.1"/>
    </source>
</evidence>
<sequence length="316" mass="35293">MSKAPLGKLERIPLRKAWAHEAGEFTPWLAQADNLTLLAETLGLDELELVGTEHPVGDFKVDILCSDNGGKVIIENQLEKTNHTHLGQILTYAAGVGARKVIWLAESFRTEHVAALEFLNQHTTDELDFFAVEIELWRIGDSPMAPSFNVVVKPNDWAKTGQQNAKAAATMTPTKQRQLAFWTGWQAWLQAKGSTLRTQKPLPQHWTNLALGRAGVHLAATVNSREKRVGMEVYIDHDNSKAMFKQLEEQKAAIQAELNATLDWLELPDGHACRIIQYRPDSPLEDEAQWPAYFAWLEAAALGMSAAFRPRIKTLG</sequence>
<dbReference type="Proteomes" id="UP000430120">
    <property type="component" value="Unassembled WGS sequence"/>
</dbReference>
<gene>
    <name evidence="2" type="ORF">F7Q92_18430</name>
</gene>
<evidence type="ECO:0000259" key="1">
    <source>
        <dbReference type="Pfam" id="PF14088"/>
    </source>
</evidence>
<dbReference type="InterPro" id="IPR025364">
    <property type="entry name" value="DUF4268"/>
</dbReference>
<organism evidence="2 3">
    <name type="scientific">Ideonella dechloratans</name>
    <dbReference type="NCBI Taxonomy" id="36863"/>
    <lineage>
        <taxon>Bacteria</taxon>
        <taxon>Pseudomonadati</taxon>
        <taxon>Pseudomonadota</taxon>
        <taxon>Betaproteobacteria</taxon>
        <taxon>Burkholderiales</taxon>
        <taxon>Sphaerotilaceae</taxon>
        <taxon>Ideonella</taxon>
    </lineage>
</organism>
<dbReference type="RefSeq" id="WP_151125558.1">
    <property type="nucleotide sequence ID" value="NZ_CP088081.1"/>
</dbReference>
<dbReference type="InterPro" id="IPR011856">
    <property type="entry name" value="tRNA_endonuc-like_dom_sf"/>
</dbReference>
<keyword evidence="3" id="KW-1185">Reference proteome</keyword>
<dbReference type="Pfam" id="PF14088">
    <property type="entry name" value="DUF4268"/>
    <property type="match status" value="1"/>
</dbReference>
<accession>A0A643F7C1</accession>
<dbReference type="GO" id="GO:0003676">
    <property type="term" value="F:nucleic acid binding"/>
    <property type="evidence" value="ECO:0007669"/>
    <property type="project" value="InterPro"/>
</dbReference>
<comment type="caution">
    <text evidence="2">The sequence shown here is derived from an EMBL/GenBank/DDBJ whole genome shotgun (WGS) entry which is preliminary data.</text>
</comment>
<proteinExistence type="predicted"/>
<feature type="domain" description="DUF4268" evidence="1">
    <location>
        <begin position="178"/>
        <end position="311"/>
    </location>
</feature>